<sequence length="166" mass="17528">MRSSATARAALPLALLLGGCAAPELAAGTAPLDPVAFFTGDSRGSGTLDPIVGGKAPVSVESRGIRTGDTLTLTQRISEGDKPQRTRVWTIRTLPAGGYLSTLTDAKGPVSVDVRGPRAYLAYTTPSGLRIKQQLALQPDGRTILNRLEAYKFGIRVAVLNETIRK</sequence>
<evidence type="ECO:0000313" key="2">
    <source>
        <dbReference type="EMBL" id="NJC06880.1"/>
    </source>
</evidence>
<organism evidence="2 3">
    <name type="scientific">Sphingomonas kaistensis</name>
    <dbReference type="NCBI Taxonomy" id="298708"/>
    <lineage>
        <taxon>Bacteria</taxon>
        <taxon>Pseudomonadati</taxon>
        <taxon>Pseudomonadota</taxon>
        <taxon>Alphaproteobacteria</taxon>
        <taxon>Sphingomonadales</taxon>
        <taxon>Sphingomonadaceae</taxon>
        <taxon>Sphingomonas</taxon>
    </lineage>
</organism>
<proteinExistence type="predicted"/>
<dbReference type="Proteomes" id="UP000558192">
    <property type="component" value="Unassembled WGS sequence"/>
</dbReference>
<comment type="caution">
    <text evidence="2">The sequence shown here is derived from an EMBL/GenBank/DDBJ whole genome shotgun (WGS) entry which is preliminary data.</text>
</comment>
<evidence type="ECO:0000256" key="1">
    <source>
        <dbReference type="SAM" id="SignalP"/>
    </source>
</evidence>
<name>A0A7X5YAJ8_9SPHN</name>
<protein>
    <recommendedName>
        <fullName evidence="4">DUF3833 family protein</fullName>
    </recommendedName>
</protein>
<dbReference type="PROSITE" id="PS51257">
    <property type="entry name" value="PROKAR_LIPOPROTEIN"/>
    <property type="match status" value="1"/>
</dbReference>
<evidence type="ECO:0000313" key="3">
    <source>
        <dbReference type="Proteomes" id="UP000558192"/>
    </source>
</evidence>
<dbReference type="Pfam" id="PF12915">
    <property type="entry name" value="DUF3833"/>
    <property type="match status" value="1"/>
</dbReference>
<gene>
    <name evidence="2" type="ORF">GGQ97_002673</name>
</gene>
<keyword evidence="3" id="KW-1185">Reference proteome</keyword>
<dbReference type="InterPro" id="IPR024409">
    <property type="entry name" value="DUF3833"/>
</dbReference>
<keyword evidence="1" id="KW-0732">Signal</keyword>
<reference evidence="2 3" key="1">
    <citation type="submission" date="2020-03" db="EMBL/GenBank/DDBJ databases">
        <title>Genomic Encyclopedia of Type Strains, Phase IV (KMG-IV): sequencing the most valuable type-strain genomes for metagenomic binning, comparative biology and taxonomic classification.</title>
        <authorList>
            <person name="Goeker M."/>
        </authorList>
    </citation>
    <scope>NUCLEOTIDE SEQUENCE [LARGE SCALE GENOMIC DNA]</scope>
    <source>
        <strain evidence="2 3">DSM 16846</strain>
    </source>
</reference>
<dbReference type="RefSeq" id="WP_168070366.1">
    <property type="nucleotide sequence ID" value="NZ_JAATJC010000001.1"/>
</dbReference>
<evidence type="ECO:0008006" key="4">
    <source>
        <dbReference type="Google" id="ProtNLM"/>
    </source>
</evidence>
<dbReference type="AlphaFoldDB" id="A0A7X5YAJ8"/>
<accession>A0A7X5YAJ8</accession>
<feature type="signal peptide" evidence="1">
    <location>
        <begin position="1"/>
        <end position="26"/>
    </location>
</feature>
<feature type="chain" id="PRO_5030719560" description="DUF3833 family protein" evidence="1">
    <location>
        <begin position="27"/>
        <end position="166"/>
    </location>
</feature>
<dbReference type="EMBL" id="JAATJC010000001">
    <property type="protein sequence ID" value="NJC06880.1"/>
    <property type="molecule type" value="Genomic_DNA"/>
</dbReference>